<feature type="compositionally biased region" description="Basic and acidic residues" evidence="1">
    <location>
        <begin position="137"/>
        <end position="150"/>
    </location>
</feature>
<protein>
    <submittedName>
        <fullName evidence="2">Uncharacterized protein</fullName>
    </submittedName>
</protein>
<dbReference type="KEGG" id="pfy:PFICI_04168"/>
<keyword evidence="3" id="KW-1185">Reference proteome</keyword>
<dbReference type="GeneID" id="19269181"/>
<gene>
    <name evidence="2" type="ORF">PFICI_04168</name>
</gene>
<organism evidence="2 3">
    <name type="scientific">Pestalotiopsis fici (strain W106-1 / CGMCC3.15140)</name>
    <dbReference type="NCBI Taxonomy" id="1229662"/>
    <lineage>
        <taxon>Eukaryota</taxon>
        <taxon>Fungi</taxon>
        <taxon>Dikarya</taxon>
        <taxon>Ascomycota</taxon>
        <taxon>Pezizomycotina</taxon>
        <taxon>Sordariomycetes</taxon>
        <taxon>Xylariomycetidae</taxon>
        <taxon>Amphisphaeriales</taxon>
        <taxon>Sporocadaceae</taxon>
        <taxon>Pestalotiopsis</taxon>
    </lineage>
</organism>
<dbReference type="RefSeq" id="XP_007830940.1">
    <property type="nucleotide sequence ID" value="XM_007832749.1"/>
</dbReference>
<evidence type="ECO:0000313" key="2">
    <source>
        <dbReference type="EMBL" id="ETS86143.1"/>
    </source>
</evidence>
<sequence length="194" mass="21423">MSETAKTPKKSGNAWTPEEHLNLVLTVMRSENPELSVSGWEKIALEMNRIYPDKGMSSFKQQFQKLRNAYIDQHGDATREGQVEGEMNGNLGKSNLKKRAAPGLGDHASNASTANNRNTRVGKKVKFNDPADDQEEYERSDTTTDSRKPGETMPSAPPKQACKPRAKKVKVELDADANGKDDGHLVDGLEIDEI</sequence>
<dbReference type="InParanoid" id="W3XJA7"/>
<accession>W3XJA7</accession>
<dbReference type="Proteomes" id="UP000030651">
    <property type="component" value="Unassembled WGS sequence"/>
</dbReference>
<dbReference type="HOGENOM" id="CLU_1402885_0_0_1"/>
<name>W3XJA7_PESFW</name>
<feature type="compositionally biased region" description="Low complexity" evidence="1">
    <location>
        <begin position="108"/>
        <end position="119"/>
    </location>
</feature>
<feature type="compositionally biased region" description="Basic and acidic residues" evidence="1">
    <location>
        <begin position="169"/>
        <end position="187"/>
    </location>
</feature>
<evidence type="ECO:0000256" key="1">
    <source>
        <dbReference type="SAM" id="MobiDB-lite"/>
    </source>
</evidence>
<dbReference type="EMBL" id="KI912110">
    <property type="protein sequence ID" value="ETS86143.1"/>
    <property type="molecule type" value="Genomic_DNA"/>
</dbReference>
<proteinExistence type="predicted"/>
<dbReference type="AlphaFoldDB" id="W3XJA7"/>
<evidence type="ECO:0000313" key="3">
    <source>
        <dbReference type="Proteomes" id="UP000030651"/>
    </source>
</evidence>
<reference evidence="3" key="1">
    <citation type="journal article" date="2015" name="BMC Genomics">
        <title>Genomic and transcriptomic analysis of the endophytic fungus Pestalotiopsis fici reveals its lifestyle and high potential for synthesis of natural products.</title>
        <authorList>
            <person name="Wang X."/>
            <person name="Zhang X."/>
            <person name="Liu L."/>
            <person name="Xiang M."/>
            <person name="Wang W."/>
            <person name="Sun X."/>
            <person name="Che Y."/>
            <person name="Guo L."/>
            <person name="Liu G."/>
            <person name="Guo L."/>
            <person name="Wang C."/>
            <person name="Yin W.B."/>
            <person name="Stadler M."/>
            <person name="Zhang X."/>
            <person name="Liu X."/>
        </authorList>
    </citation>
    <scope>NUCLEOTIDE SEQUENCE [LARGE SCALE GENOMIC DNA]</scope>
    <source>
        <strain evidence="3">W106-1 / CGMCC3.15140</strain>
    </source>
</reference>
<feature type="region of interest" description="Disordered" evidence="1">
    <location>
        <begin position="76"/>
        <end position="194"/>
    </location>
</feature>